<dbReference type="NCBIfam" id="NF010184">
    <property type="entry name" value="PRK13663.1"/>
    <property type="match status" value="1"/>
</dbReference>
<sequence length="506" mass="56813">MVGAIGFDNEKYIREQAREILERVKRFGNKLYLEFGGKLLYDYHAARVLPGYDPNVKMRLLRELKDKADLLLCIYAGDIERKKIRADFGITYDSDAMKLIDDLKEWGINVLGVVITRFEGQPAAVQFKNKLERRGIKVYTHRFTKGYPTDIDVIVSDEGYGANDYIETTRPLVIVTGPGPGSGKLATSLSQLYHDYRRNIRSGYAKFETFPIWNIPLKHPANIAYEAATADIRDFNLIDPFHLEAYGITAVNYNRDIEVFPVLRRILEKITGCDSFYKSPTDMGVNRAGFAITDDEVVREASRQEVIRRYFRYQCEYAMGFTDKETVQRVELLLKEFGITPEHRSVVQPARKAARDALSDVTKGNEGIYCGAAIQLKDGTVITGSNSPMMHAASSLIIKAIKHLAEIPARIDLLPSNIIESLRNFKTDILGEKSVSLDLEETLVALSISATTNPAAQIALEKIRDLSGCEMHMTHIPTPGDDAGLRRIGVNLTSDPNFSTNNLFIS</sequence>
<accession>A0A485M7W7</accession>
<evidence type="ECO:0008006" key="4">
    <source>
        <dbReference type="Google" id="ProtNLM"/>
    </source>
</evidence>
<dbReference type="Gene3D" id="3.40.140.40">
    <property type="entry name" value="Domain of unknown function (DUF1846), C-terminal subdomain"/>
    <property type="match status" value="1"/>
</dbReference>
<feature type="domain" description="DUF1846" evidence="1">
    <location>
        <begin position="5"/>
        <end position="337"/>
    </location>
</feature>
<proteinExistence type="predicted"/>
<dbReference type="InterPro" id="IPR048496">
    <property type="entry name" value="DUF1846_N"/>
</dbReference>
<evidence type="ECO:0000259" key="1">
    <source>
        <dbReference type="Pfam" id="PF08903"/>
    </source>
</evidence>
<organism evidence="3">
    <name type="scientific">anaerobic digester metagenome</name>
    <dbReference type="NCBI Taxonomy" id="1263854"/>
    <lineage>
        <taxon>unclassified sequences</taxon>
        <taxon>metagenomes</taxon>
        <taxon>ecological metagenomes</taxon>
    </lineage>
</organism>
<feature type="domain" description="DUF1846" evidence="2">
    <location>
        <begin position="342"/>
        <end position="504"/>
    </location>
</feature>
<dbReference type="Gene3D" id="1.20.1570.10">
    <property type="entry name" value="dip2346 domain like"/>
    <property type="match status" value="1"/>
</dbReference>
<dbReference type="Pfam" id="PF20921">
    <property type="entry name" value="DUF1846_C"/>
    <property type="match status" value="1"/>
</dbReference>
<evidence type="ECO:0000313" key="3">
    <source>
        <dbReference type="EMBL" id="VFU19179.1"/>
    </source>
</evidence>
<name>A0A485M7W7_9ZZZZ</name>
<dbReference type="EMBL" id="CAADRM010000168">
    <property type="protein sequence ID" value="VFU19179.1"/>
    <property type="molecule type" value="Genomic_DNA"/>
</dbReference>
<dbReference type="InterPro" id="IPR048441">
    <property type="entry name" value="DUF1846_C"/>
</dbReference>
<reference evidence="3" key="1">
    <citation type="submission" date="2019-03" db="EMBL/GenBank/DDBJ databases">
        <authorList>
            <person name="Hao L."/>
        </authorList>
    </citation>
    <scope>NUCLEOTIDE SEQUENCE</scope>
</reference>
<dbReference type="Gene3D" id="3.10.630.10">
    <property type="entry name" value="dip2346 domain like"/>
    <property type="match status" value="1"/>
</dbReference>
<evidence type="ECO:0000259" key="2">
    <source>
        <dbReference type="Pfam" id="PF20921"/>
    </source>
</evidence>
<dbReference type="AlphaFoldDB" id="A0A485M7W7"/>
<dbReference type="Pfam" id="PF08903">
    <property type="entry name" value="DUF1846"/>
    <property type="match status" value="1"/>
</dbReference>
<gene>
    <name evidence="3" type="ORF">SCFA_990006</name>
</gene>
<protein>
    <recommendedName>
        <fullName evidence="4">DUF1846 domain-containing protein</fullName>
    </recommendedName>
</protein>